<dbReference type="RefSeq" id="WP_073580469.1">
    <property type="nucleotide sequence ID" value="NZ_AP024898.1"/>
</dbReference>
<organism evidence="1 2">
    <name type="scientific">Vibrio quintilis</name>
    <dbReference type="NCBI Taxonomy" id="1117707"/>
    <lineage>
        <taxon>Bacteria</taxon>
        <taxon>Pseudomonadati</taxon>
        <taxon>Pseudomonadota</taxon>
        <taxon>Gammaproteobacteria</taxon>
        <taxon>Vibrionales</taxon>
        <taxon>Vibrionaceae</taxon>
        <taxon>Vibrio</taxon>
    </lineage>
</organism>
<name>A0A1M7YS64_9VIBR</name>
<evidence type="ECO:0000313" key="2">
    <source>
        <dbReference type="Proteomes" id="UP000184600"/>
    </source>
</evidence>
<sequence length="218" mass="25047">MKKVLMILILLLGIGGAGAGYYLFFMKSPEKPADATTIEKPEVKKTATAETEPQKPVNTKFFVNEHKLPVRNERSDDAYPVRYLYKGNQVIVLEQKEGWGRISRYFVYEEGGPEVAEWVSMQGLSETRPVISKAEKEEILTAYINKSDDLKLYQEKFIQVTGKLIDEKICTPEDFDELKGWVRSVKYKNRNVYFIYCGGLKVADKIYLDVNSGEIFYQ</sequence>
<dbReference type="Proteomes" id="UP000184600">
    <property type="component" value="Unassembled WGS sequence"/>
</dbReference>
<protein>
    <recommendedName>
        <fullName evidence="3">SH3b domain-containing protein</fullName>
    </recommendedName>
</protein>
<dbReference type="EMBL" id="FRFG01000014">
    <property type="protein sequence ID" value="SHO55459.1"/>
    <property type="molecule type" value="Genomic_DNA"/>
</dbReference>
<dbReference type="AlphaFoldDB" id="A0A1M7YS64"/>
<keyword evidence="2" id="KW-1185">Reference proteome</keyword>
<gene>
    <name evidence="1" type="ORF">VQ7734_01189</name>
</gene>
<evidence type="ECO:0000313" key="1">
    <source>
        <dbReference type="EMBL" id="SHO55459.1"/>
    </source>
</evidence>
<evidence type="ECO:0008006" key="3">
    <source>
        <dbReference type="Google" id="ProtNLM"/>
    </source>
</evidence>
<accession>A0A1M7YS64</accession>
<dbReference type="OrthoDB" id="74312at2"/>
<reference evidence="2" key="1">
    <citation type="submission" date="2016-12" db="EMBL/GenBank/DDBJ databases">
        <authorList>
            <person name="Rodrigo-Torres L."/>
            <person name="Arahal R.D."/>
            <person name="Lucena T."/>
        </authorList>
    </citation>
    <scope>NUCLEOTIDE SEQUENCE [LARGE SCALE GENOMIC DNA]</scope>
</reference>
<proteinExistence type="predicted"/>